<dbReference type="Proteomes" id="UP001144397">
    <property type="component" value="Unassembled WGS sequence"/>
</dbReference>
<feature type="transmembrane region" description="Helical" evidence="6">
    <location>
        <begin position="275"/>
        <end position="293"/>
    </location>
</feature>
<dbReference type="EMBL" id="BSDO01000006">
    <property type="protein sequence ID" value="GLI23945.1"/>
    <property type="molecule type" value="Genomic_DNA"/>
</dbReference>
<gene>
    <name evidence="9" type="ORF">GGQ86_003993</name>
    <name evidence="8" type="ORF">XFLAVUS301_36190</name>
</gene>
<evidence type="ECO:0000313" key="11">
    <source>
        <dbReference type="Proteomes" id="UP001245370"/>
    </source>
</evidence>
<dbReference type="PROSITE" id="PS50850">
    <property type="entry name" value="MFS"/>
    <property type="match status" value="1"/>
</dbReference>
<keyword evidence="4 6" id="KW-1133">Transmembrane helix</keyword>
<dbReference type="AlphaFoldDB" id="A0A9W6CQL0"/>
<dbReference type="GO" id="GO:0016020">
    <property type="term" value="C:membrane"/>
    <property type="evidence" value="ECO:0007669"/>
    <property type="project" value="UniProtKB-SubCell"/>
</dbReference>
<protein>
    <submittedName>
        <fullName evidence="9">OFA family oxalate/formate antiporter-like MFS transporter</fullName>
    </submittedName>
    <submittedName>
        <fullName evidence="8">Oxalate/formate MFS antiporter</fullName>
    </submittedName>
</protein>
<feature type="transmembrane region" description="Helical" evidence="6">
    <location>
        <begin position="236"/>
        <end position="255"/>
    </location>
</feature>
<comment type="subcellular location">
    <subcellularLocation>
        <location evidence="1">Membrane</location>
        <topology evidence="1">Multi-pass membrane protein</topology>
    </subcellularLocation>
</comment>
<evidence type="ECO:0000313" key="10">
    <source>
        <dbReference type="Proteomes" id="UP001144397"/>
    </source>
</evidence>
<dbReference type="GO" id="GO:0019531">
    <property type="term" value="F:oxalate transmembrane transporter activity"/>
    <property type="evidence" value="ECO:0007669"/>
    <property type="project" value="InterPro"/>
</dbReference>
<feature type="transmembrane region" description="Helical" evidence="6">
    <location>
        <begin position="337"/>
        <end position="359"/>
    </location>
</feature>
<dbReference type="InterPro" id="IPR026355">
    <property type="entry name" value="Oxa/Form_antiport"/>
</dbReference>
<dbReference type="InterPro" id="IPR011701">
    <property type="entry name" value="MFS"/>
</dbReference>
<organism evidence="8 10">
    <name type="scientific">Xanthobacter flavus</name>
    <dbReference type="NCBI Taxonomy" id="281"/>
    <lineage>
        <taxon>Bacteria</taxon>
        <taxon>Pseudomonadati</taxon>
        <taxon>Pseudomonadota</taxon>
        <taxon>Alphaproteobacteria</taxon>
        <taxon>Hyphomicrobiales</taxon>
        <taxon>Xanthobacteraceae</taxon>
        <taxon>Xanthobacter</taxon>
    </lineage>
</organism>
<evidence type="ECO:0000256" key="5">
    <source>
        <dbReference type="ARBA" id="ARBA00023136"/>
    </source>
</evidence>
<dbReference type="Pfam" id="PF07690">
    <property type="entry name" value="MFS_1"/>
    <property type="match status" value="2"/>
</dbReference>
<feature type="domain" description="Major facilitator superfamily (MFS) profile" evidence="7">
    <location>
        <begin position="1"/>
        <end position="426"/>
    </location>
</feature>
<dbReference type="Gene3D" id="1.20.1250.20">
    <property type="entry name" value="MFS general substrate transporter like domains"/>
    <property type="match status" value="2"/>
</dbReference>
<dbReference type="NCBIfam" id="TIGR04259">
    <property type="entry name" value="oxa_formateAnti"/>
    <property type="match status" value="1"/>
</dbReference>
<proteinExistence type="predicted"/>
<evidence type="ECO:0000259" key="7">
    <source>
        <dbReference type="PROSITE" id="PS50850"/>
    </source>
</evidence>
<dbReference type="SUPFAM" id="SSF103473">
    <property type="entry name" value="MFS general substrate transporter"/>
    <property type="match status" value="1"/>
</dbReference>
<name>A0A9W6CQL0_XANFL</name>
<dbReference type="Proteomes" id="UP001245370">
    <property type="component" value="Unassembled WGS sequence"/>
</dbReference>
<dbReference type="PANTHER" id="PTHR43385">
    <property type="entry name" value="RIBOFLAVIN TRANSPORTER RIBJ"/>
    <property type="match status" value="1"/>
</dbReference>
<keyword evidence="2" id="KW-0813">Transport</keyword>
<evidence type="ECO:0000256" key="2">
    <source>
        <dbReference type="ARBA" id="ARBA00022448"/>
    </source>
</evidence>
<feature type="transmembrane region" description="Helical" evidence="6">
    <location>
        <begin position="119"/>
        <end position="140"/>
    </location>
</feature>
<feature type="transmembrane region" description="Helical" evidence="6">
    <location>
        <begin position="29"/>
        <end position="54"/>
    </location>
</feature>
<dbReference type="InterPro" id="IPR036259">
    <property type="entry name" value="MFS_trans_sf"/>
</dbReference>
<evidence type="ECO:0000256" key="4">
    <source>
        <dbReference type="ARBA" id="ARBA00022989"/>
    </source>
</evidence>
<dbReference type="InterPro" id="IPR020846">
    <property type="entry name" value="MFS_dom"/>
</dbReference>
<dbReference type="GeneID" id="95764401"/>
<dbReference type="PANTHER" id="PTHR43385:SF1">
    <property type="entry name" value="RIBOFLAVIN TRANSPORTER RIBJ"/>
    <property type="match status" value="1"/>
</dbReference>
<reference evidence="9 11" key="2">
    <citation type="submission" date="2023-07" db="EMBL/GenBank/DDBJ databases">
        <title>Genomic Encyclopedia of Type Strains, Phase IV (KMG-IV): sequencing the most valuable type-strain genomes for metagenomic binning, comparative biology and taxonomic classification.</title>
        <authorList>
            <person name="Goeker M."/>
        </authorList>
    </citation>
    <scope>NUCLEOTIDE SEQUENCE [LARGE SCALE GENOMIC DNA]</scope>
    <source>
        <strain evidence="9 11">DSM 338</strain>
    </source>
</reference>
<feature type="transmembrane region" description="Helical" evidence="6">
    <location>
        <begin position="66"/>
        <end position="89"/>
    </location>
</feature>
<feature type="transmembrane region" description="Helical" evidence="6">
    <location>
        <begin position="402"/>
        <end position="422"/>
    </location>
</feature>
<evidence type="ECO:0000256" key="1">
    <source>
        <dbReference type="ARBA" id="ARBA00004141"/>
    </source>
</evidence>
<feature type="transmembrane region" description="Helical" evidence="6">
    <location>
        <begin position="314"/>
        <end position="331"/>
    </location>
</feature>
<dbReference type="CDD" id="cd17353">
    <property type="entry name" value="MFS_OFA_like"/>
    <property type="match status" value="1"/>
</dbReference>
<feature type="transmembrane region" description="Helical" evidence="6">
    <location>
        <begin position="185"/>
        <end position="204"/>
    </location>
</feature>
<keyword evidence="11" id="KW-1185">Reference proteome</keyword>
<feature type="transmembrane region" description="Helical" evidence="6">
    <location>
        <begin position="152"/>
        <end position="173"/>
    </location>
</feature>
<feature type="transmembrane region" description="Helical" evidence="6">
    <location>
        <begin position="371"/>
        <end position="390"/>
    </location>
</feature>
<dbReference type="RefSeq" id="WP_169123022.1">
    <property type="nucleotide sequence ID" value="NZ_BSDO01000006.1"/>
</dbReference>
<keyword evidence="5 6" id="KW-0472">Membrane</keyword>
<reference evidence="8" key="1">
    <citation type="submission" date="2022-12" db="EMBL/GenBank/DDBJ databases">
        <title>Reference genome sequencing for broad-spectrum identification of bacterial and archaeal isolates by mass spectrometry.</title>
        <authorList>
            <person name="Sekiguchi Y."/>
            <person name="Tourlousse D.M."/>
        </authorList>
    </citation>
    <scope>NUCLEOTIDE SEQUENCE</scope>
    <source>
        <strain evidence="8">301</strain>
    </source>
</reference>
<comment type="caution">
    <text evidence="8">The sequence shown here is derived from an EMBL/GenBank/DDBJ whole genome shotgun (WGS) entry which is preliminary data.</text>
</comment>
<evidence type="ECO:0000313" key="8">
    <source>
        <dbReference type="EMBL" id="GLI23945.1"/>
    </source>
</evidence>
<evidence type="ECO:0000256" key="3">
    <source>
        <dbReference type="ARBA" id="ARBA00022692"/>
    </source>
</evidence>
<sequence>MAAVINAVEDDTLDQGGVTYPLATRRYRWFQLIVGIAAITMVANLQYGWTLFVLPMDQKYHWGRPAIQLAFTIFILAESWLLPVCGWLVDRRGPAQLTFVAGLMTGGSWVLNSIASELWILYVSSAIGGLGVGIVVAAAIGNALKWFPNNRGLAAGLTSGAFGVASALTIIPLQTMIGNSGYQNTFLWFGLAQGTGLLVLSLVFRAPQRGQVEKATNTVVSHAKVERAPQEVVRTGMFWVMYAVFVLVCTGGLMATAQLAPIAHDLGLEKSPVTLLWVTLPALTFALSLDRMLNGVTRPFFGWVSDKFGRENTMFFAFLLEGVGIFALSHFGTNPVAFVLLTGLVFFAWGEIFSLFPALTTDVFGAKNAAGNYGLIFTAKGVASLLVPLGNVVAEYSGGWHTVFWLSCAMDVAAAFIILFVMKPMRIRATSGA</sequence>
<dbReference type="EMBL" id="JAVDPY010000007">
    <property type="protein sequence ID" value="MDR6335498.1"/>
    <property type="molecule type" value="Genomic_DNA"/>
</dbReference>
<dbReference type="InterPro" id="IPR052983">
    <property type="entry name" value="MFS_Riboflavin_Transporter"/>
</dbReference>
<accession>A0A9W6CQL0</accession>
<keyword evidence="3 6" id="KW-0812">Transmembrane</keyword>
<evidence type="ECO:0000313" key="9">
    <source>
        <dbReference type="EMBL" id="MDR6335498.1"/>
    </source>
</evidence>
<evidence type="ECO:0000256" key="6">
    <source>
        <dbReference type="SAM" id="Phobius"/>
    </source>
</evidence>